<dbReference type="GO" id="GO:0061630">
    <property type="term" value="F:ubiquitin protein ligase activity"/>
    <property type="evidence" value="ECO:0007669"/>
    <property type="project" value="TreeGrafter"/>
</dbReference>
<dbReference type="EMBL" id="OV121133">
    <property type="protein sequence ID" value="CAH0551542.1"/>
    <property type="molecule type" value="Genomic_DNA"/>
</dbReference>
<evidence type="ECO:0000313" key="2">
    <source>
        <dbReference type="Proteomes" id="UP001154078"/>
    </source>
</evidence>
<dbReference type="OrthoDB" id="6780401at2759"/>
<keyword evidence="2" id="KW-1185">Reference proteome</keyword>
<proteinExistence type="predicted"/>
<dbReference type="GO" id="GO:0031624">
    <property type="term" value="F:ubiquitin conjugating enzyme binding"/>
    <property type="evidence" value="ECO:0007669"/>
    <property type="project" value="TreeGrafter"/>
</dbReference>
<sequence>MAHLIPDEVLKTLKCSICCKYLSVKPIKVYPDRKTKCGRCSEEDDNGVVSLYESIVENKLFRCVNRYEGCNYVYTCDDMRLHEVDCKGGQYTCCLCSHFTGTAYDYATHFEKQHKTQIIDKPIVTLTLSKDKENHYMYTKNDLLFIIFVKIDSKKDIIILHCVNVGPDRTAKKVKFKFEIYENEKLLHKTTERNCSNLLIQQDGFLLSNSILSLEDINAHVTCELKLNMTSCETFIYIPVNMDVENRKRIVNLQQRMKSIKIKNKTLVNKIKNNIPCEKVCTNLCLCHEYQDSSSFKISFDEATQIKYPKFNISNCGAAIITNTNTKFDLFCSNCEKFCSHYWNIFECEKCNNFTCNQCKTFVNMEYCSSGHKLKPNLAITDIYNKLKITCKWNCGESYKSPDIISHQRVCDRRPKQFCPVLNCQWRGYLRDLEKHFHDTHSKITLFFSNRVDDIVVNKKNNIVYLYNDRDVIVVVRKGKISDDVYKCNIMEVLPQLKLSFYNLLLQEFNNCQFVTNSFTFNKNKVFRLILKEKCFNER</sequence>
<accession>A0A9P0AYW2</accession>
<protein>
    <recommendedName>
        <fullName evidence="3">RING-type E3 ubiquitin transferase</fullName>
    </recommendedName>
</protein>
<dbReference type="GO" id="GO:0043161">
    <property type="term" value="P:proteasome-mediated ubiquitin-dependent protein catabolic process"/>
    <property type="evidence" value="ECO:0007669"/>
    <property type="project" value="TreeGrafter"/>
</dbReference>
<evidence type="ECO:0008006" key="3">
    <source>
        <dbReference type="Google" id="ProtNLM"/>
    </source>
</evidence>
<dbReference type="Gene3D" id="3.30.40.10">
    <property type="entry name" value="Zinc/RING finger domain, C3HC4 (zinc finger)"/>
    <property type="match status" value="2"/>
</dbReference>
<dbReference type="Proteomes" id="UP001154078">
    <property type="component" value="Chromosome 2"/>
</dbReference>
<dbReference type="PANTHER" id="PTHR45877">
    <property type="entry name" value="E3 UBIQUITIN-PROTEIN LIGASE SIAH2"/>
    <property type="match status" value="1"/>
</dbReference>
<evidence type="ECO:0000313" key="1">
    <source>
        <dbReference type="EMBL" id="CAH0551542.1"/>
    </source>
</evidence>
<dbReference type="SUPFAM" id="SSF49599">
    <property type="entry name" value="TRAF domain-like"/>
    <property type="match status" value="2"/>
</dbReference>
<name>A0A9P0AYW2_BRAAE</name>
<dbReference type="PANTHER" id="PTHR45877:SF2">
    <property type="entry name" value="E3 UBIQUITIN-PROTEIN LIGASE SINA-RELATED"/>
    <property type="match status" value="1"/>
</dbReference>
<dbReference type="InterPro" id="IPR004162">
    <property type="entry name" value="SINA-like_animal"/>
</dbReference>
<dbReference type="InterPro" id="IPR013083">
    <property type="entry name" value="Znf_RING/FYVE/PHD"/>
</dbReference>
<organism evidence="1 2">
    <name type="scientific">Brassicogethes aeneus</name>
    <name type="common">Rape pollen beetle</name>
    <name type="synonym">Meligethes aeneus</name>
    <dbReference type="NCBI Taxonomy" id="1431903"/>
    <lineage>
        <taxon>Eukaryota</taxon>
        <taxon>Metazoa</taxon>
        <taxon>Ecdysozoa</taxon>
        <taxon>Arthropoda</taxon>
        <taxon>Hexapoda</taxon>
        <taxon>Insecta</taxon>
        <taxon>Pterygota</taxon>
        <taxon>Neoptera</taxon>
        <taxon>Endopterygota</taxon>
        <taxon>Coleoptera</taxon>
        <taxon>Polyphaga</taxon>
        <taxon>Cucujiformia</taxon>
        <taxon>Nitidulidae</taxon>
        <taxon>Meligethinae</taxon>
        <taxon>Brassicogethes</taxon>
    </lineage>
</organism>
<reference evidence="1" key="1">
    <citation type="submission" date="2021-12" db="EMBL/GenBank/DDBJ databases">
        <authorList>
            <person name="King R."/>
        </authorList>
    </citation>
    <scope>NUCLEOTIDE SEQUENCE</scope>
</reference>
<gene>
    <name evidence="1" type="ORF">MELIAE_LOCUS4126</name>
</gene>
<dbReference type="GO" id="GO:0005737">
    <property type="term" value="C:cytoplasm"/>
    <property type="evidence" value="ECO:0007669"/>
    <property type="project" value="TreeGrafter"/>
</dbReference>
<dbReference type="AlphaFoldDB" id="A0A9P0AYW2"/>